<gene>
    <name evidence="1" type="ORF">CMUS01_01930</name>
</gene>
<reference evidence="1" key="1">
    <citation type="journal article" date="2020" name="Phytopathology">
        <title>Genome Sequence Resources of Colletotrichum truncatum, C. plurivorum, C. musicola, and C. sojae: Four Species Pathogenic to Soybean (Glycine max).</title>
        <authorList>
            <person name="Rogerio F."/>
            <person name="Boufleur T.R."/>
            <person name="Ciampi-Guillardi M."/>
            <person name="Sukno S.A."/>
            <person name="Thon M.R."/>
            <person name="Massola Junior N.S."/>
            <person name="Baroncelli R."/>
        </authorList>
    </citation>
    <scope>NUCLEOTIDE SEQUENCE</scope>
    <source>
        <strain evidence="1">LFN0074</strain>
    </source>
</reference>
<evidence type="ECO:0000313" key="1">
    <source>
        <dbReference type="EMBL" id="KAF6843603.1"/>
    </source>
</evidence>
<comment type="caution">
    <text evidence="1">The sequence shown here is derived from an EMBL/GenBank/DDBJ whole genome shotgun (WGS) entry which is preliminary data.</text>
</comment>
<evidence type="ECO:0000313" key="2">
    <source>
        <dbReference type="Proteomes" id="UP000639643"/>
    </source>
</evidence>
<dbReference type="Proteomes" id="UP000639643">
    <property type="component" value="Unassembled WGS sequence"/>
</dbReference>
<sequence length="84" mass="9739">MGVQFNPVDMFGNDRNIKANVQRHIRQWAERKRDFEPCVLAIITEKFYFTVEFYTPGGSSGFILHSLQDIPVIDDENRHGPPKC</sequence>
<name>A0A8H6NW76_9PEZI</name>
<keyword evidence="2" id="KW-1185">Reference proteome</keyword>
<dbReference type="AlphaFoldDB" id="A0A8H6NW76"/>
<accession>A0A8H6NW76</accession>
<protein>
    <submittedName>
        <fullName evidence="1">Uncharacterized protein</fullName>
    </submittedName>
</protein>
<dbReference type="EMBL" id="WIGM01000036">
    <property type="protein sequence ID" value="KAF6843603.1"/>
    <property type="molecule type" value="Genomic_DNA"/>
</dbReference>
<organism evidence="1 2">
    <name type="scientific">Colletotrichum musicola</name>
    <dbReference type="NCBI Taxonomy" id="2175873"/>
    <lineage>
        <taxon>Eukaryota</taxon>
        <taxon>Fungi</taxon>
        <taxon>Dikarya</taxon>
        <taxon>Ascomycota</taxon>
        <taxon>Pezizomycotina</taxon>
        <taxon>Sordariomycetes</taxon>
        <taxon>Hypocreomycetidae</taxon>
        <taxon>Glomerellales</taxon>
        <taxon>Glomerellaceae</taxon>
        <taxon>Colletotrichum</taxon>
        <taxon>Colletotrichum orchidearum species complex</taxon>
    </lineage>
</organism>
<proteinExistence type="predicted"/>